<dbReference type="PANTHER" id="PTHR12631">
    <property type="entry name" value="ALPHA-L-IDURONIDASE"/>
    <property type="match status" value="1"/>
</dbReference>
<dbReference type="PANTHER" id="PTHR12631:SF10">
    <property type="entry name" value="BETA-XYLOSIDASE-LIKE PROTEIN-RELATED"/>
    <property type="match status" value="1"/>
</dbReference>
<keyword evidence="2" id="KW-0378">Hydrolase</keyword>
<dbReference type="SUPFAM" id="SSF51445">
    <property type="entry name" value="(Trans)glycosidases"/>
    <property type="match status" value="1"/>
</dbReference>
<dbReference type="EMBL" id="JAUSVL010000001">
    <property type="protein sequence ID" value="MDQ0291180.1"/>
    <property type="molecule type" value="Genomic_DNA"/>
</dbReference>
<dbReference type="InterPro" id="IPR017853">
    <property type="entry name" value="GH"/>
</dbReference>
<dbReference type="InterPro" id="IPR049166">
    <property type="entry name" value="GH39_cat"/>
</dbReference>
<keyword evidence="3" id="KW-0326">Glycosidase</keyword>
<comment type="caution">
    <text evidence="5">The sequence shown here is derived from an EMBL/GenBank/DDBJ whole genome shotgun (WGS) entry which is preliminary data.</text>
</comment>
<sequence>MIFSDHTLPLQKIGSLRRLPSRDIRQSAISVGMECLDRDVFNFDRCYEQLGAIGVKWARVQTGWCKCETRKGEYDFAWLDHIVDRLLAVGVQPWFNLGFGNKLYMPDVYTDAAVGFVPLYYPEGLVAWKKFVSAVAKHFHGRVRRWEIWNEPEGKNFWQPSNPDPREYARLIRETAPLIRAEISDAEIGSCLAGMVNLHYFPGFVATGIASELDFHCFHNYNILPELNLHCAVQAQRRSFAAHGGSHLKLAMGEGGYASYFPAGHWMGTHVMASEKNQAKWLLRRIVADLGEDLMMTSFFQMADMMEKPYSMGDVTRKDPARHGLLNGLSYTPKMSYYAMASAAALFDDETLHTDLYAQPDTTASIPRGTPVSRLFDLALSVVTFTRKGFPIYAYHIPEDVQCDFPGYRNFQLHFLPGEAGRPICNPVLIDMLAGTVYAVTNTASVASGIHCCQGLPIVDYPLLLTDRDAISDRIDDK</sequence>
<dbReference type="InterPro" id="IPR051923">
    <property type="entry name" value="Glycosyl_Hydrolase_39"/>
</dbReference>
<name>A0AAE3VIT7_9BACT</name>
<reference evidence="5" key="1">
    <citation type="submission" date="2023-07" db="EMBL/GenBank/DDBJ databases">
        <title>Genomic Encyclopedia of Type Strains, Phase IV (KMG-IV): sequencing the most valuable type-strain genomes for metagenomic binning, comparative biology and taxonomic classification.</title>
        <authorList>
            <person name="Goeker M."/>
        </authorList>
    </citation>
    <scope>NUCLEOTIDE SEQUENCE</scope>
    <source>
        <strain evidence="5">DSM 24202</strain>
    </source>
</reference>
<comment type="similarity">
    <text evidence="1">Belongs to the glycosyl hydrolase 39 family.</text>
</comment>
<organism evidence="5 6">
    <name type="scientific">Oligosphaera ethanolica</name>
    <dbReference type="NCBI Taxonomy" id="760260"/>
    <lineage>
        <taxon>Bacteria</taxon>
        <taxon>Pseudomonadati</taxon>
        <taxon>Lentisphaerota</taxon>
        <taxon>Oligosphaeria</taxon>
        <taxon>Oligosphaerales</taxon>
        <taxon>Oligosphaeraceae</taxon>
        <taxon>Oligosphaera</taxon>
    </lineage>
</organism>
<evidence type="ECO:0000313" key="5">
    <source>
        <dbReference type="EMBL" id="MDQ0291180.1"/>
    </source>
</evidence>
<proteinExistence type="inferred from homology"/>
<dbReference type="AlphaFoldDB" id="A0AAE3VIT7"/>
<evidence type="ECO:0000259" key="4">
    <source>
        <dbReference type="Pfam" id="PF01229"/>
    </source>
</evidence>
<dbReference type="GO" id="GO:0004553">
    <property type="term" value="F:hydrolase activity, hydrolyzing O-glycosyl compounds"/>
    <property type="evidence" value="ECO:0007669"/>
    <property type="project" value="TreeGrafter"/>
</dbReference>
<evidence type="ECO:0000256" key="2">
    <source>
        <dbReference type="ARBA" id="ARBA00022801"/>
    </source>
</evidence>
<feature type="domain" description="Glycosyl hydrolases family 39 N-terminal catalytic" evidence="4">
    <location>
        <begin position="71"/>
        <end position="195"/>
    </location>
</feature>
<dbReference type="Gene3D" id="3.20.20.80">
    <property type="entry name" value="Glycosidases"/>
    <property type="match status" value="1"/>
</dbReference>
<gene>
    <name evidence="5" type="ORF">J3R75_003287</name>
</gene>
<dbReference type="RefSeq" id="WP_307263593.1">
    <property type="nucleotide sequence ID" value="NZ_JAUSVL010000001.1"/>
</dbReference>
<evidence type="ECO:0000256" key="3">
    <source>
        <dbReference type="ARBA" id="ARBA00023295"/>
    </source>
</evidence>
<accession>A0AAE3VIT7</accession>
<dbReference type="Pfam" id="PF01229">
    <property type="entry name" value="Glyco_hydro_39"/>
    <property type="match status" value="1"/>
</dbReference>
<dbReference type="Proteomes" id="UP001238163">
    <property type="component" value="Unassembled WGS sequence"/>
</dbReference>
<keyword evidence="6" id="KW-1185">Reference proteome</keyword>
<evidence type="ECO:0000256" key="1">
    <source>
        <dbReference type="ARBA" id="ARBA00008875"/>
    </source>
</evidence>
<protein>
    <recommendedName>
        <fullName evidence="4">Glycosyl hydrolases family 39 N-terminal catalytic domain-containing protein</fullName>
    </recommendedName>
</protein>
<evidence type="ECO:0000313" key="6">
    <source>
        <dbReference type="Proteomes" id="UP001238163"/>
    </source>
</evidence>